<evidence type="ECO:0000313" key="1">
    <source>
        <dbReference type="EMBL" id="QCN99967.1"/>
    </source>
</evidence>
<geneLocation type="plasmid" evidence="1 2">
    <name>p4</name>
</geneLocation>
<dbReference type="KEGG" id="aare:D3093_32560"/>
<proteinExistence type="predicted"/>
<reference evidence="1 2" key="1">
    <citation type="submission" date="2018-09" db="EMBL/GenBank/DDBJ databases">
        <title>Whole genome based analysis of evolution and adaptive divergence in Indian and Brazilian strains of Azospirillum brasilense.</title>
        <authorList>
            <person name="Singh C."/>
            <person name="Tripathi A.K."/>
        </authorList>
    </citation>
    <scope>NUCLEOTIDE SEQUENCE [LARGE SCALE GENOMIC DNA]</scope>
    <source>
        <strain evidence="1 2">MTCC4035</strain>
        <plasmid evidence="1 2">p4</plasmid>
    </source>
</reference>
<dbReference type="Pfam" id="PF19702">
    <property type="entry name" value="DUF6200"/>
    <property type="match status" value="1"/>
</dbReference>
<gene>
    <name evidence="1" type="ORF">D3093_32560</name>
</gene>
<keyword evidence="1" id="KW-0614">Plasmid</keyword>
<dbReference type="RefSeq" id="WP_137106703.1">
    <property type="nucleotide sequence ID" value="NZ_CP032325.1"/>
</dbReference>
<dbReference type="Proteomes" id="UP000298595">
    <property type="component" value="Plasmid p4"/>
</dbReference>
<sequence>MAVRKTVSVALDDKADDESIPSNEIVFIDLPDQKPRDIKALRKGQGPLVEVVLETLEELQAAGIKSQPVVVITSAKSDGSFW</sequence>
<dbReference type="AlphaFoldDB" id="A0A4D8PT19"/>
<name>A0A4D8PT19_9PROT</name>
<evidence type="ECO:0000313" key="2">
    <source>
        <dbReference type="Proteomes" id="UP000298595"/>
    </source>
</evidence>
<protein>
    <submittedName>
        <fullName evidence="1">Uncharacterized protein</fullName>
    </submittedName>
</protein>
<accession>A0A4D8PT19</accession>
<dbReference type="InterPro" id="IPR045680">
    <property type="entry name" value="DUF6200"/>
</dbReference>
<organism evidence="1 2">
    <name type="scientific">Azospirillum argentinense</name>
    <dbReference type="NCBI Taxonomy" id="2970906"/>
    <lineage>
        <taxon>Bacteria</taxon>
        <taxon>Pseudomonadati</taxon>
        <taxon>Pseudomonadota</taxon>
        <taxon>Alphaproteobacteria</taxon>
        <taxon>Rhodospirillales</taxon>
        <taxon>Azospirillaceae</taxon>
        <taxon>Azospirillum</taxon>
    </lineage>
</organism>
<dbReference type="EMBL" id="CP032325">
    <property type="protein sequence ID" value="QCN99967.1"/>
    <property type="molecule type" value="Genomic_DNA"/>
</dbReference>